<dbReference type="FunFam" id="2.60.40.420:FF:000045">
    <property type="entry name" value="Laccase 2"/>
    <property type="match status" value="1"/>
</dbReference>
<keyword evidence="2" id="KW-0479">Metal-binding</keyword>
<proteinExistence type="inferred from homology"/>
<dbReference type="OrthoDB" id="2121828at2759"/>
<dbReference type="Gene3D" id="2.60.40.420">
    <property type="entry name" value="Cupredoxins - blue copper proteins"/>
    <property type="match status" value="3"/>
</dbReference>
<keyword evidence="6" id="KW-0325">Glycoprotein</keyword>
<sequence>MKLSLSSLAILAVMFGSSLAAVAPPVDKLVTLNVANKQLAPDGFMRNTVVANGAYPNPPIAAIKGQNLVVTINNQLTDTDMRVSTSLNLDGVFTTAANAYNEGSPFVTTCPVAPGKSYTYTHALGEQAGTFWYHSDLGVQYVDGFRGPLIIYDLQDPHASLYDIDDLSTIIQFGDWWHNASLPMLAGYQATGVVPVCDTGTVNGVGRFNGGPEVPWSVVNVVAGKRYRMRLINESARNVFTISIDNHHLTVIEADGVATEPLTVDVLQMLAGQRYSVVLTADQPVANYWINAPFTGGSPARNPNQNATLSRGILRYQGAPAADPTTPMTSGPTDGVVFVEANLRPLVPETPPQPDLTLSLDLTVVDGKAIWNVNNVSYVAPKDPTLLKVLAGPVDATTFDVTENTFILPANKTVQIEFPPTDDDDAHPFHLHGNNFWLIKSMTSPDNNEVNPIRRDTAGVGGTGTTIRFRTDNPGPWFFHCHIYWHRAAGLATVMLQDPDGSRAAVQPTQAWQDLCPIYNALPAEQQ</sequence>
<dbReference type="Proteomes" id="UP000242287">
    <property type="component" value="Unassembled WGS sequence"/>
</dbReference>
<dbReference type="GO" id="GO:0005507">
    <property type="term" value="F:copper ion binding"/>
    <property type="evidence" value="ECO:0007669"/>
    <property type="project" value="InterPro"/>
</dbReference>
<dbReference type="PANTHER" id="PTHR11709:SF511">
    <property type="entry name" value="LACCASE"/>
    <property type="match status" value="1"/>
</dbReference>
<evidence type="ECO:0000313" key="12">
    <source>
        <dbReference type="Proteomes" id="UP000242287"/>
    </source>
</evidence>
<dbReference type="Pfam" id="PF00394">
    <property type="entry name" value="Cu-oxidase"/>
    <property type="match status" value="1"/>
</dbReference>
<feature type="domain" description="Plastocyanin-like" evidence="10">
    <location>
        <begin position="34"/>
        <end position="154"/>
    </location>
</feature>
<evidence type="ECO:0000256" key="6">
    <source>
        <dbReference type="ARBA" id="ARBA00023180"/>
    </source>
</evidence>
<evidence type="ECO:0000256" key="5">
    <source>
        <dbReference type="ARBA" id="ARBA00023157"/>
    </source>
</evidence>
<dbReference type="InterPro" id="IPR008972">
    <property type="entry name" value="Cupredoxin"/>
</dbReference>
<dbReference type="Pfam" id="PF07731">
    <property type="entry name" value="Cu-oxidase_2"/>
    <property type="match status" value="1"/>
</dbReference>
<dbReference type="InterPro" id="IPR033138">
    <property type="entry name" value="Cu_oxidase_CS"/>
</dbReference>
<keyword evidence="7" id="KW-0732">Signal</keyword>
<evidence type="ECO:0000259" key="8">
    <source>
        <dbReference type="Pfam" id="PF00394"/>
    </source>
</evidence>
<comment type="similarity">
    <text evidence="1">Belongs to the multicopper oxidase family.</text>
</comment>
<dbReference type="InterPro" id="IPR002355">
    <property type="entry name" value="Cu_oxidase_Cu_BS"/>
</dbReference>
<organism evidence="11 12">
    <name type="scientific">Amanita thiersii Skay4041</name>
    <dbReference type="NCBI Taxonomy" id="703135"/>
    <lineage>
        <taxon>Eukaryota</taxon>
        <taxon>Fungi</taxon>
        <taxon>Dikarya</taxon>
        <taxon>Basidiomycota</taxon>
        <taxon>Agaricomycotina</taxon>
        <taxon>Agaricomycetes</taxon>
        <taxon>Agaricomycetidae</taxon>
        <taxon>Agaricales</taxon>
        <taxon>Pluteineae</taxon>
        <taxon>Amanitaceae</taxon>
        <taxon>Amanita</taxon>
    </lineage>
</organism>
<keyword evidence="4" id="KW-0186">Copper</keyword>
<protein>
    <submittedName>
        <fullName evidence="11">Multicopper oxidase</fullName>
    </submittedName>
</protein>
<keyword evidence="3" id="KW-0560">Oxidoreductase</keyword>
<feature type="signal peptide" evidence="7">
    <location>
        <begin position="1"/>
        <end position="20"/>
    </location>
</feature>
<dbReference type="CDD" id="cd13903">
    <property type="entry name" value="CuRO_3_Tv-LCC_like"/>
    <property type="match status" value="1"/>
</dbReference>
<evidence type="ECO:0000256" key="4">
    <source>
        <dbReference type="ARBA" id="ARBA00023008"/>
    </source>
</evidence>
<dbReference type="GO" id="GO:0016491">
    <property type="term" value="F:oxidoreductase activity"/>
    <property type="evidence" value="ECO:0007669"/>
    <property type="project" value="UniProtKB-KW"/>
</dbReference>
<dbReference type="STRING" id="703135.A0A2A9NAJ5"/>
<dbReference type="Pfam" id="PF07732">
    <property type="entry name" value="Cu-oxidase_3"/>
    <property type="match status" value="1"/>
</dbReference>
<evidence type="ECO:0000256" key="3">
    <source>
        <dbReference type="ARBA" id="ARBA00023002"/>
    </source>
</evidence>
<evidence type="ECO:0000259" key="10">
    <source>
        <dbReference type="Pfam" id="PF07732"/>
    </source>
</evidence>
<evidence type="ECO:0000259" key="9">
    <source>
        <dbReference type="Pfam" id="PF07731"/>
    </source>
</evidence>
<dbReference type="InterPro" id="IPR011707">
    <property type="entry name" value="Cu-oxidase-like_N"/>
</dbReference>
<dbReference type="PROSITE" id="PS00079">
    <property type="entry name" value="MULTICOPPER_OXIDASE1"/>
    <property type="match status" value="1"/>
</dbReference>
<dbReference type="PANTHER" id="PTHR11709">
    <property type="entry name" value="MULTI-COPPER OXIDASE"/>
    <property type="match status" value="1"/>
</dbReference>
<evidence type="ECO:0000313" key="11">
    <source>
        <dbReference type="EMBL" id="PFH47108.1"/>
    </source>
</evidence>
<accession>A0A2A9NAJ5</accession>
<dbReference type="PROSITE" id="PS00080">
    <property type="entry name" value="MULTICOPPER_OXIDASE2"/>
    <property type="match status" value="1"/>
</dbReference>
<dbReference type="InterPro" id="IPR001117">
    <property type="entry name" value="Cu-oxidase_2nd"/>
</dbReference>
<evidence type="ECO:0000256" key="2">
    <source>
        <dbReference type="ARBA" id="ARBA00022723"/>
    </source>
</evidence>
<keyword evidence="5" id="KW-1015">Disulfide bond</keyword>
<dbReference type="AlphaFoldDB" id="A0A2A9NAJ5"/>
<dbReference type="InterPro" id="IPR045087">
    <property type="entry name" value="Cu-oxidase_fam"/>
</dbReference>
<reference evidence="11 12" key="1">
    <citation type="submission" date="2014-02" db="EMBL/GenBank/DDBJ databases">
        <title>Transposable element dynamics among asymbiotic and ectomycorrhizal Amanita fungi.</title>
        <authorList>
            <consortium name="DOE Joint Genome Institute"/>
            <person name="Hess J."/>
            <person name="Skrede I."/>
            <person name="Wolfe B."/>
            <person name="LaButti K."/>
            <person name="Ohm R.A."/>
            <person name="Grigoriev I.V."/>
            <person name="Pringle A."/>
        </authorList>
    </citation>
    <scope>NUCLEOTIDE SEQUENCE [LARGE SCALE GENOMIC DNA]</scope>
    <source>
        <strain evidence="11 12">SKay4041</strain>
    </source>
</reference>
<dbReference type="SMR" id="A0A2A9NAJ5"/>
<dbReference type="EMBL" id="KZ302134">
    <property type="protein sequence ID" value="PFH47108.1"/>
    <property type="molecule type" value="Genomic_DNA"/>
</dbReference>
<dbReference type="InterPro" id="IPR011706">
    <property type="entry name" value="Cu-oxidase_C"/>
</dbReference>
<name>A0A2A9NAJ5_9AGAR</name>
<evidence type="ECO:0000256" key="1">
    <source>
        <dbReference type="ARBA" id="ARBA00010609"/>
    </source>
</evidence>
<dbReference type="SUPFAM" id="SSF49503">
    <property type="entry name" value="Cupredoxins"/>
    <property type="match status" value="3"/>
</dbReference>
<feature type="chain" id="PRO_5012134391" evidence="7">
    <location>
        <begin position="21"/>
        <end position="527"/>
    </location>
</feature>
<feature type="domain" description="Plastocyanin-like" evidence="9">
    <location>
        <begin position="378"/>
        <end position="500"/>
    </location>
</feature>
<gene>
    <name evidence="11" type="ORF">AMATHDRAFT_43159</name>
</gene>
<evidence type="ECO:0000256" key="7">
    <source>
        <dbReference type="SAM" id="SignalP"/>
    </source>
</evidence>
<feature type="domain" description="Plastocyanin-like" evidence="8">
    <location>
        <begin position="169"/>
        <end position="319"/>
    </location>
</feature>
<keyword evidence="12" id="KW-1185">Reference proteome</keyword>